<name>A0A8D9E4Q2_9HEMI</name>
<protein>
    <submittedName>
        <fullName evidence="3">Uncharacterized protein</fullName>
    </submittedName>
</protein>
<feature type="region of interest" description="Disordered" evidence="2">
    <location>
        <begin position="487"/>
        <end position="594"/>
    </location>
</feature>
<dbReference type="CDD" id="cd00229">
    <property type="entry name" value="SGNH_hydrolase"/>
    <property type="match status" value="1"/>
</dbReference>
<feature type="region of interest" description="Disordered" evidence="2">
    <location>
        <begin position="338"/>
        <end position="455"/>
    </location>
</feature>
<feature type="compositionally biased region" description="Polar residues" evidence="2">
    <location>
        <begin position="437"/>
        <end position="455"/>
    </location>
</feature>
<proteinExistence type="predicted"/>
<feature type="compositionally biased region" description="Pro residues" evidence="2">
    <location>
        <begin position="506"/>
        <end position="531"/>
    </location>
</feature>
<sequence length="674" mass="77202">MINNTGPAPRTKNSAQLIKEYEELCQKYEDLRKQHEDLMLEHCKCKNEIKEQKLKLLENQEKLTTYELELKVLKCEKEQVQNSLLISQTHNNAITLDNTNDSTLPSAIGPNLLDSSLLLISPPPAQERKKVHSSNAKTLIPPPTIVPTTNTSLTTDEYRGPGQQRQLCIILGDSHVRDMRKQLEDTAVNVRNYDVQCHPGKCLVDLELNESCEVDSNGFLIIMGGTNDVFKNEFNRMEKYIIDTLNTYCTRTKIIVISIPYRFNHPSANIHIKRINHKIRTTVNIFKNSVFLDVNKRLKRGHYGYDRFHLNFEGKRKLCSAINKILDKPAIFVQKNTTGVSTTQQTAPSQTRKSDKSVRFHYQSVRKPNKNISQKTYQNDKGRRKHMTSEGNYDHRKGPPRTHKNQPPTSKNLLSLNQQKRKETSHPAPAKQKSNEENQTTPELQNHHQNPQNPIHTISAQTAPLNYNYSRSENQCTRAIPTNNELIIPPQHWQPPPHSIKANWPRPSPPGWPHPPPTDWPHLPPPPPDWPRPQHLTPSKGLHQPTPIEWHHPPQLPPFGWPNPHQQAPTGWINPHQPSPTEGPHTHQQIPPAWPHPYQLTPPGLPNQNRIIPPEWLQLPHWVQSEVPHNFPAPSNAVLSNVQSQPTDIVNPHDQGHIFDLIRQSMRFGLQSQS</sequence>
<evidence type="ECO:0000313" key="3">
    <source>
        <dbReference type="EMBL" id="CAG6739289.1"/>
    </source>
</evidence>
<reference evidence="3" key="1">
    <citation type="submission" date="2021-05" db="EMBL/GenBank/DDBJ databases">
        <authorList>
            <person name="Alioto T."/>
            <person name="Alioto T."/>
            <person name="Gomez Garrido J."/>
        </authorList>
    </citation>
    <scope>NUCLEOTIDE SEQUENCE</scope>
</reference>
<accession>A0A8D9E4Q2</accession>
<feature type="compositionally biased region" description="Polar residues" evidence="2">
    <location>
        <begin position="338"/>
        <end position="351"/>
    </location>
</feature>
<feature type="compositionally biased region" description="Polar residues" evidence="2">
    <location>
        <begin position="405"/>
        <end position="418"/>
    </location>
</feature>
<dbReference type="AlphaFoldDB" id="A0A8D9E4Q2"/>
<keyword evidence="1" id="KW-0175">Coiled coil</keyword>
<dbReference type="InterPro" id="IPR036514">
    <property type="entry name" value="SGNH_hydro_sf"/>
</dbReference>
<dbReference type="SUPFAM" id="SSF52266">
    <property type="entry name" value="SGNH hydrolase"/>
    <property type="match status" value="1"/>
</dbReference>
<evidence type="ECO:0000256" key="2">
    <source>
        <dbReference type="SAM" id="MobiDB-lite"/>
    </source>
</evidence>
<feature type="coiled-coil region" evidence="1">
    <location>
        <begin position="14"/>
        <end position="83"/>
    </location>
</feature>
<feature type="compositionally biased region" description="Polar residues" evidence="2">
    <location>
        <begin position="370"/>
        <end position="379"/>
    </location>
</feature>
<evidence type="ECO:0000256" key="1">
    <source>
        <dbReference type="SAM" id="Coils"/>
    </source>
</evidence>
<organism evidence="3">
    <name type="scientific">Cacopsylla melanoneura</name>
    <dbReference type="NCBI Taxonomy" id="428564"/>
    <lineage>
        <taxon>Eukaryota</taxon>
        <taxon>Metazoa</taxon>
        <taxon>Ecdysozoa</taxon>
        <taxon>Arthropoda</taxon>
        <taxon>Hexapoda</taxon>
        <taxon>Insecta</taxon>
        <taxon>Pterygota</taxon>
        <taxon>Neoptera</taxon>
        <taxon>Paraneoptera</taxon>
        <taxon>Hemiptera</taxon>
        <taxon>Sternorrhyncha</taxon>
        <taxon>Psylloidea</taxon>
        <taxon>Psyllidae</taxon>
        <taxon>Psyllinae</taxon>
        <taxon>Cacopsylla</taxon>
    </lineage>
</organism>
<dbReference type="EMBL" id="HBUF01412463">
    <property type="protein sequence ID" value="CAG6739289.1"/>
    <property type="molecule type" value="Transcribed_RNA"/>
</dbReference>
<dbReference type="Gene3D" id="3.40.50.1110">
    <property type="entry name" value="SGNH hydrolase"/>
    <property type="match status" value="1"/>
</dbReference>